<name>A0A6S6YST9_9BURK</name>
<dbReference type="InterPro" id="IPR020846">
    <property type="entry name" value="MFS_dom"/>
</dbReference>
<evidence type="ECO:0000256" key="4">
    <source>
        <dbReference type="SAM" id="Phobius"/>
    </source>
</evidence>
<dbReference type="Pfam" id="PF07690">
    <property type="entry name" value="MFS_1"/>
    <property type="match status" value="1"/>
</dbReference>
<organism evidence="6 7">
    <name type="scientific">Achromobacter pestifer</name>
    <dbReference type="NCBI Taxonomy" id="1353889"/>
    <lineage>
        <taxon>Bacteria</taxon>
        <taxon>Pseudomonadati</taxon>
        <taxon>Pseudomonadota</taxon>
        <taxon>Betaproteobacteria</taxon>
        <taxon>Burkholderiales</taxon>
        <taxon>Alcaligenaceae</taxon>
        <taxon>Achromobacter</taxon>
    </lineage>
</organism>
<dbReference type="SUPFAM" id="SSF103473">
    <property type="entry name" value="MFS general substrate transporter"/>
    <property type="match status" value="1"/>
</dbReference>
<sequence>MYVNTISPSTKYQRLSVSNPYRELFKAPGATGFVLAGAIARLPLPMIGIGIITMLSEVRGAYALAGAVAATFALATALIAPRISRLVDRHGQGRVLPVAAGICVLALLGLAACVQWGAPDWTLFVFAAMAGALPSMPAMIRARWTEIYRDQPQLRTAYALESVADELSFIVGPPISVGLSVALFPQAAPLAAALLLAVGVTAFVLQRGTAPAVQVREAGREASVLRMPSMRSLVAMMSAMGVIVGTIDVLSVAFARAQGVPAGASLILSAYALGSCVAGLVFGVLKFQMPLPRMLSIAAAVTAFTTLPLLLVNDLITLSLGVLLAGLSFAPTMIIAMALVESSVPGQRLTEGLTWLVTGLGAGVAAGAALAGWVVDHYGVRAGFWTAVAAGAIVLLVALPGGRTRASGRVAS</sequence>
<feature type="domain" description="Major facilitator superfamily (MFS) profile" evidence="5">
    <location>
        <begin position="224"/>
        <end position="412"/>
    </location>
</feature>
<feature type="transmembrane region" description="Helical" evidence="4">
    <location>
        <begin position="95"/>
        <end position="117"/>
    </location>
</feature>
<dbReference type="EMBL" id="CADIJX010000002">
    <property type="protein sequence ID" value="CAB3641418.1"/>
    <property type="molecule type" value="Genomic_DNA"/>
</dbReference>
<feature type="transmembrane region" description="Helical" evidence="4">
    <location>
        <begin position="233"/>
        <end position="254"/>
    </location>
</feature>
<keyword evidence="7" id="KW-1185">Reference proteome</keyword>
<feature type="transmembrane region" description="Helical" evidence="4">
    <location>
        <begin position="380"/>
        <end position="399"/>
    </location>
</feature>
<proteinExistence type="predicted"/>
<dbReference type="PANTHER" id="PTHR23542:SF1">
    <property type="entry name" value="MAJOR FACILITATOR SUPERFAMILY (MFS) PROFILE DOMAIN-CONTAINING PROTEIN"/>
    <property type="match status" value="1"/>
</dbReference>
<evidence type="ECO:0000259" key="5">
    <source>
        <dbReference type="PROSITE" id="PS50850"/>
    </source>
</evidence>
<dbReference type="Gene3D" id="1.20.1250.20">
    <property type="entry name" value="MFS general substrate transporter like domains"/>
    <property type="match status" value="2"/>
</dbReference>
<feature type="transmembrane region" description="Helical" evidence="4">
    <location>
        <begin position="123"/>
        <end position="142"/>
    </location>
</feature>
<keyword evidence="3 4" id="KW-0472">Membrane</keyword>
<evidence type="ECO:0000313" key="7">
    <source>
        <dbReference type="Proteomes" id="UP000494108"/>
    </source>
</evidence>
<keyword evidence="2 4" id="KW-1133">Transmembrane helix</keyword>
<dbReference type="InterPro" id="IPR011701">
    <property type="entry name" value="MFS"/>
</dbReference>
<dbReference type="AlphaFoldDB" id="A0A6S6YST9"/>
<feature type="transmembrane region" description="Helical" evidence="4">
    <location>
        <begin position="294"/>
        <end position="312"/>
    </location>
</feature>
<reference evidence="6 7" key="1">
    <citation type="submission" date="2020-04" db="EMBL/GenBank/DDBJ databases">
        <authorList>
            <person name="De Canck E."/>
        </authorList>
    </citation>
    <scope>NUCLEOTIDE SEQUENCE [LARGE SCALE GENOMIC DNA]</scope>
    <source>
        <strain evidence="6 7">LMG 3431</strain>
    </source>
</reference>
<evidence type="ECO:0000256" key="2">
    <source>
        <dbReference type="ARBA" id="ARBA00022989"/>
    </source>
</evidence>
<keyword evidence="1 4" id="KW-0812">Transmembrane</keyword>
<feature type="transmembrane region" description="Helical" evidence="4">
    <location>
        <begin position="318"/>
        <end position="340"/>
    </location>
</feature>
<evidence type="ECO:0000313" key="6">
    <source>
        <dbReference type="EMBL" id="CAB3641418.1"/>
    </source>
</evidence>
<feature type="transmembrane region" description="Helical" evidence="4">
    <location>
        <begin position="190"/>
        <end position="213"/>
    </location>
</feature>
<evidence type="ECO:0000256" key="1">
    <source>
        <dbReference type="ARBA" id="ARBA00022692"/>
    </source>
</evidence>
<dbReference type="InterPro" id="IPR036259">
    <property type="entry name" value="MFS_trans_sf"/>
</dbReference>
<feature type="transmembrane region" description="Helical" evidence="4">
    <location>
        <begin position="61"/>
        <end position="83"/>
    </location>
</feature>
<dbReference type="GO" id="GO:0022857">
    <property type="term" value="F:transmembrane transporter activity"/>
    <property type="evidence" value="ECO:0007669"/>
    <property type="project" value="InterPro"/>
</dbReference>
<feature type="transmembrane region" description="Helical" evidence="4">
    <location>
        <begin position="266"/>
        <end position="287"/>
    </location>
</feature>
<protein>
    <recommendedName>
        <fullName evidence="5">Major facilitator superfamily (MFS) profile domain-containing protein</fullName>
    </recommendedName>
</protein>
<gene>
    <name evidence="6" type="ORF">LMG3431_02134</name>
</gene>
<evidence type="ECO:0000256" key="3">
    <source>
        <dbReference type="ARBA" id="ARBA00023136"/>
    </source>
</evidence>
<accession>A0A6S6YST9</accession>
<feature type="transmembrane region" description="Helical" evidence="4">
    <location>
        <begin position="32"/>
        <end position="55"/>
    </location>
</feature>
<dbReference type="PROSITE" id="PS50850">
    <property type="entry name" value="MFS"/>
    <property type="match status" value="1"/>
</dbReference>
<dbReference type="PANTHER" id="PTHR23542">
    <property type="match status" value="1"/>
</dbReference>
<feature type="transmembrane region" description="Helical" evidence="4">
    <location>
        <begin position="352"/>
        <end position="374"/>
    </location>
</feature>
<dbReference type="Proteomes" id="UP000494108">
    <property type="component" value="Unassembled WGS sequence"/>
</dbReference>